<dbReference type="STRING" id="1850246.LPB138_06535"/>
<keyword evidence="10" id="KW-0560">Oxidoreductase</keyword>
<evidence type="ECO:0000256" key="1">
    <source>
        <dbReference type="ARBA" id="ARBA00001942"/>
    </source>
</evidence>
<gene>
    <name evidence="15" type="ORF">LPB138_06535</name>
</gene>
<evidence type="ECO:0000256" key="4">
    <source>
        <dbReference type="ARBA" id="ARBA00008747"/>
    </source>
</evidence>
<keyword evidence="12" id="KW-0411">Iron-sulfur</keyword>
<evidence type="ECO:0000256" key="9">
    <source>
        <dbReference type="ARBA" id="ARBA00022827"/>
    </source>
</evidence>
<keyword evidence="13" id="KW-0534">Nitrate assimilation</keyword>
<keyword evidence="7" id="KW-0285">Flavoprotein</keyword>
<dbReference type="InterPro" id="IPR041957">
    <property type="entry name" value="CT_Nitrate-R-NapA-like"/>
</dbReference>
<dbReference type="InterPro" id="IPR041854">
    <property type="entry name" value="BFD-like_2Fe2S-bd_dom_sf"/>
</dbReference>
<dbReference type="CDD" id="cd02791">
    <property type="entry name" value="MopB_CT_Nitrate-R-NapA-like"/>
    <property type="match status" value="1"/>
</dbReference>
<dbReference type="SUPFAM" id="SSF50692">
    <property type="entry name" value="ADC-like"/>
    <property type="match status" value="1"/>
</dbReference>
<dbReference type="InterPro" id="IPR027467">
    <property type="entry name" value="MopterinOxRdtase_cofactor_BS"/>
</dbReference>
<keyword evidence="5" id="KW-0004">4Fe-4S</keyword>
<dbReference type="PRINTS" id="PR00411">
    <property type="entry name" value="PNDRDTASEI"/>
</dbReference>
<dbReference type="Pfam" id="PF01568">
    <property type="entry name" value="Molydop_binding"/>
    <property type="match status" value="1"/>
</dbReference>
<accession>A0A1D8P707</accession>
<comment type="cofactor">
    <cofactor evidence="3">
        <name>FAD</name>
        <dbReference type="ChEBI" id="CHEBI:57692"/>
    </cofactor>
</comment>
<evidence type="ECO:0000259" key="14">
    <source>
        <dbReference type="PROSITE" id="PS51669"/>
    </source>
</evidence>
<dbReference type="PROSITE" id="PS00551">
    <property type="entry name" value="MOLYBDOPTERIN_PROK_1"/>
    <property type="match status" value="1"/>
</dbReference>
<keyword evidence="11" id="KW-0408">Iron</keyword>
<dbReference type="SUPFAM" id="SSF53706">
    <property type="entry name" value="Formate dehydrogenase/DMSO reductase, domains 1-3"/>
    <property type="match status" value="1"/>
</dbReference>
<dbReference type="InterPro" id="IPR007419">
    <property type="entry name" value="BFD-like_2Fe2S-bd_dom"/>
</dbReference>
<feature type="domain" description="4Fe-4S Mo/W bis-MGD-type" evidence="14">
    <location>
        <begin position="4"/>
        <end position="60"/>
    </location>
</feature>
<dbReference type="Gene3D" id="3.30.390.30">
    <property type="match status" value="1"/>
</dbReference>
<dbReference type="InterPro" id="IPR023753">
    <property type="entry name" value="FAD/NAD-binding_dom"/>
</dbReference>
<dbReference type="PANTHER" id="PTHR43105:SF9">
    <property type="entry name" value="NADPH-FE(3+) OXIDOREDUCTASE SUBUNIT ALPHA"/>
    <property type="match status" value="1"/>
</dbReference>
<dbReference type="Pfam" id="PF04324">
    <property type="entry name" value="Fer2_BFD"/>
    <property type="match status" value="1"/>
</dbReference>
<evidence type="ECO:0000313" key="16">
    <source>
        <dbReference type="Proteomes" id="UP000176050"/>
    </source>
</evidence>
<dbReference type="GO" id="GO:0016491">
    <property type="term" value="F:oxidoreductase activity"/>
    <property type="evidence" value="ECO:0007669"/>
    <property type="project" value="UniProtKB-KW"/>
</dbReference>
<dbReference type="CDD" id="cd02754">
    <property type="entry name" value="MopB_Nitrate-R-NapA-like"/>
    <property type="match status" value="1"/>
</dbReference>
<dbReference type="Gene3D" id="3.50.50.60">
    <property type="entry name" value="FAD/NAD(P)-binding domain"/>
    <property type="match status" value="2"/>
</dbReference>
<dbReference type="GO" id="GO:0016020">
    <property type="term" value="C:membrane"/>
    <property type="evidence" value="ECO:0007669"/>
    <property type="project" value="TreeGrafter"/>
</dbReference>
<evidence type="ECO:0000256" key="11">
    <source>
        <dbReference type="ARBA" id="ARBA00023004"/>
    </source>
</evidence>
<comment type="similarity">
    <text evidence="4">Belongs to the prokaryotic molybdopterin-containing oxidoreductase family. NasA/NapA/NarB subfamily.</text>
</comment>
<proteinExistence type="inferred from homology"/>
<evidence type="ECO:0000256" key="3">
    <source>
        <dbReference type="ARBA" id="ARBA00001974"/>
    </source>
</evidence>
<keyword evidence="8" id="KW-0479">Metal-binding</keyword>
<dbReference type="GO" id="GO:0045333">
    <property type="term" value="P:cellular respiration"/>
    <property type="evidence" value="ECO:0007669"/>
    <property type="project" value="UniProtKB-ARBA"/>
</dbReference>
<evidence type="ECO:0000256" key="8">
    <source>
        <dbReference type="ARBA" id="ARBA00022723"/>
    </source>
</evidence>
<dbReference type="Pfam" id="PF18267">
    <property type="entry name" value="Rubredoxin_C"/>
    <property type="match status" value="1"/>
</dbReference>
<dbReference type="InterPro" id="IPR006657">
    <property type="entry name" value="MoPterin_dinucl-bd_dom"/>
</dbReference>
<dbReference type="Gene3D" id="3.40.228.10">
    <property type="entry name" value="Dimethylsulfoxide Reductase, domain 2"/>
    <property type="match status" value="1"/>
</dbReference>
<evidence type="ECO:0000256" key="12">
    <source>
        <dbReference type="ARBA" id="ARBA00023014"/>
    </source>
</evidence>
<dbReference type="InterPro" id="IPR006963">
    <property type="entry name" value="Mopterin_OxRdtase_4Fe-4S_dom"/>
</dbReference>
<dbReference type="Proteomes" id="UP000176050">
    <property type="component" value="Chromosome"/>
</dbReference>
<dbReference type="KEGG" id="lul:LPB138_06535"/>
<dbReference type="Gene3D" id="3.40.50.740">
    <property type="match status" value="1"/>
</dbReference>
<dbReference type="Gene3D" id="2.40.40.20">
    <property type="match status" value="1"/>
</dbReference>
<sequence>MSGNKSYKSTCSYCGVGCGIIVNKDSKGNLSVKGDPDYPVNKGMLCSKGMNLNYVVQNTSDRILHPEMRWSRNHPMEQVSWDSALDRASAVFKSIIKKHGPDSVGFYVSGQCTTEEYYIINKLTKGFIGTNNIDTNSRLCMSSAVVGYKKTVGEDSVPISYEDIELADCFLIAGANPAWCHPILFRRLENHKEANPNVKIVVVDPRKTQTCAIADLHLQIIPGTDVVLYNAIARRLIEKNKIDKKFIKNHTKDFESLKEKVYETSLSSAAKICGITVNEIKKAALYIGHSMRFISMWTMGLNQSVIGVDKNVSLLNISLLTGQIGKPGSGPFSLTGQPNAMGGREVGGMANLLAAHKDLGNPEHRTQVSDFWGGKKISEKPGLTATEMFDSLNSGKLKAIWIVCTNPVVSLPNSLEVEKALKKANFVIVQDISHNSETTKYADLLLPAAGWLEKEGTMTNSERRISYLYKGVEPPGEALPDAEIIARFAQKMNFEGFDYDSASDIFDEHCMLTKYTNIDISGLSYERLKNEGSFQWPVPSIDHKGTPRLFEDKKFYTSDEKAHFNVPKHTENQSEKVSKNFPLVLTTGRIRDQWHTRTRTGKVNRLDTHIPSPYLEINGVDAFERNIKDGDIAIIKNGRGEVRVKVKFGYDIRKGVVFMPMHWGKILDNDFGRANNLTNNLIDPISKEPDFKYSAVEVIKFKKPKQKICIIGAGAAAYRFVQSYRERNYDDEIVVFSKENNPFYNRVLLPEYVSDELTWDQLEKLKKGEIDKLKVQLFSGVLIKNIDRENKIILDSNGESHKYDLLIMATGSRAFVPSNVQLDMPGRFTLRSRIDAERLRYHLESTGLPEEKQHVVIVGGGLLGLELAATLNKKKIQITIIQRASRLMERQLDLIASRLLAEDVQERGIQIYFDNEVNTVFEDQSSNGLEITLKTGKIIRGNAIVYAIGTIPNIELARQSKLNTRRGVIVNQHLQTSDPSIFALGEIAEFNNFLYGITSAAEQQANIAVNYILGDLGSSYSGSVLMNILKFEDLDLCSIGMVTIPKNDNSYEEIIFMDMNKRYYKKCIIHNDRLVGAVLMGDKNEFAEFKTLIEDEIELADKREVILRSSKSSVPVKGKLVCSCSQIGEGNLEEEIMKGCTDFDQLCKNTGAGLGCGSCKPEVKDILKMSLARV</sequence>
<evidence type="ECO:0000256" key="7">
    <source>
        <dbReference type="ARBA" id="ARBA00022630"/>
    </source>
</evidence>
<dbReference type="InterPro" id="IPR009010">
    <property type="entry name" value="Asp_de-COase-like_dom_sf"/>
</dbReference>
<dbReference type="PANTHER" id="PTHR43105">
    <property type="entry name" value="RESPIRATORY NITRATE REDUCTASE"/>
    <property type="match status" value="1"/>
</dbReference>
<evidence type="ECO:0000256" key="13">
    <source>
        <dbReference type="ARBA" id="ARBA00023063"/>
    </source>
</evidence>
<dbReference type="AlphaFoldDB" id="A0A1D8P707"/>
<dbReference type="GO" id="GO:0042128">
    <property type="term" value="P:nitrate assimilation"/>
    <property type="evidence" value="ECO:0007669"/>
    <property type="project" value="UniProtKB-KW"/>
</dbReference>
<dbReference type="Gene3D" id="2.20.25.90">
    <property type="entry name" value="ADC-like domains"/>
    <property type="match status" value="1"/>
</dbReference>
<dbReference type="PRINTS" id="PR00368">
    <property type="entry name" value="FADPNR"/>
</dbReference>
<dbReference type="PROSITE" id="PS51669">
    <property type="entry name" value="4FE4S_MOW_BIS_MGD"/>
    <property type="match status" value="1"/>
</dbReference>
<dbReference type="SUPFAM" id="SSF51905">
    <property type="entry name" value="FAD/NAD(P)-binding domain"/>
    <property type="match status" value="2"/>
</dbReference>
<dbReference type="InterPro" id="IPR036188">
    <property type="entry name" value="FAD/NAD-bd_sf"/>
</dbReference>
<name>A0A1D8P707_9FLAO</name>
<dbReference type="GO" id="GO:0051539">
    <property type="term" value="F:4 iron, 4 sulfur cluster binding"/>
    <property type="evidence" value="ECO:0007669"/>
    <property type="project" value="UniProtKB-KW"/>
</dbReference>
<dbReference type="Pfam" id="PF00384">
    <property type="entry name" value="Molybdopterin"/>
    <property type="match status" value="1"/>
</dbReference>
<dbReference type="InterPro" id="IPR041575">
    <property type="entry name" value="Rubredoxin_C"/>
</dbReference>
<dbReference type="SMART" id="SM00926">
    <property type="entry name" value="Molybdop_Fe4S4"/>
    <property type="match status" value="1"/>
</dbReference>
<evidence type="ECO:0000313" key="15">
    <source>
        <dbReference type="EMBL" id="AOW20351.1"/>
    </source>
</evidence>
<dbReference type="RefSeq" id="WP_070236489.1">
    <property type="nucleotide sequence ID" value="NZ_CP017478.1"/>
</dbReference>
<organism evidence="15 16">
    <name type="scientific">Urechidicola croceus</name>
    <dbReference type="NCBI Taxonomy" id="1850246"/>
    <lineage>
        <taxon>Bacteria</taxon>
        <taxon>Pseudomonadati</taxon>
        <taxon>Bacteroidota</taxon>
        <taxon>Flavobacteriia</taxon>
        <taxon>Flavobacteriales</taxon>
        <taxon>Flavobacteriaceae</taxon>
        <taxon>Urechidicola</taxon>
    </lineage>
</organism>
<dbReference type="Gene3D" id="1.10.10.1100">
    <property type="entry name" value="BFD-like [2Fe-2S]-binding domain"/>
    <property type="match status" value="1"/>
</dbReference>
<dbReference type="Pfam" id="PF07992">
    <property type="entry name" value="Pyr_redox_2"/>
    <property type="match status" value="1"/>
</dbReference>
<evidence type="ECO:0000256" key="10">
    <source>
        <dbReference type="ARBA" id="ARBA00023002"/>
    </source>
</evidence>
<keyword evidence="9" id="KW-0274">FAD</keyword>
<reference evidence="15 16" key="1">
    <citation type="submission" date="2016-10" db="EMBL/GenBank/DDBJ databases">
        <title>Lutibacter sp. LPB0138, isolated from marine gastropod.</title>
        <authorList>
            <person name="Kim E."/>
            <person name="Yi H."/>
        </authorList>
    </citation>
    <scope>NUCLEOTIDE SEQUENCE [LARGE SCALE GENOMIC DNA]</scope>
    <source>
        <strain evidence="15 16">LPB0138</strain>
    </source>
</reference>
<dbReference type="GO" id="GO:0043546">
    <property type="term" value="F:molybdopterin cofactor binding"/>
    <property type="evidence" value="ECO:0007669"/>
    <property type="project" value="InterPro"/>
</dbReference>
<dbReference type="InterPro" id="IPR006656">
    <property type="entry name" value="Mopterin_OxRdtase"/>
</dbReference>
<dbReference type="Pfam" id="PF04879">
    <property type="entry name" value="Molybdop_Fe4S4"/>
    <property type="match status" value="1"/>
</dbReference>
<comment type="cofactor">
    <cofactor evidence="1">
        <name>Mo-bis(molybdopterin guanine dinucleotide)</name>
        <dbReference type="ChEBI" id="CHEBI:60539"/>
    </cofactor>
</comment>
<protein>
    <submittedName>
        <fullName evidence="15">NAD(P)H-nitrite reductase</fullName>
    </submittedName>
</protein>
<comment type="cofactor">
    <cofactor evidence="2">
        <name>[4Fe-4S] cluster</name>
        <dbReference type="ChEBI" id="CHEBI:49883"/>
    </cofactor>
</comment>
<evidence type="ECO:0000256" key="2">
    <source>
        <dbReference type="ARBA" id="ARBA00001966"/>
    </source>
</evidence>
<dbReference type="GO" id="GO:0046872">
    <property type="term" value="F:metal ion binding"/>
    <property type="evidence" value="ECO:0007669"/>
    <property type="project" value="UniProtKB-KW"/>
</dbReference>
<dbReference type="InterPro" id="IPR050123">
    <property type="entry name" value="Prok_molybdopt-oxidoreductase"/>
</dbReference>
<dbReference type="EMBL" id="CP017478">
    <property type="protein sequence ID" value="AOW20351.1"/>
    <property type="molecule type" value="Genomic_DNA"/>
</dbReference>
<dbReference type="OrthoDB" id="9792592at2"/>
<evidence type="ECO:0000256" key="5">
    <source>
        <dbReference type="ARBA" id="ARBA00022485"/>
    </source>
</evidence>
<dbReference type="InterPro" id="IPR016156">
    <property type="entry name" value="FAD/NAD-linked_Rdtase_dimer_sf"/>
</dbReference>
<evidence type="ECO:0000256" key="6">
    <source>
        <dbReference type="ARBA" id="ARBA00022505"/>
    </source>
</evidence>
<keyword evidence="6" id="KW-0500">Molybdenum</keyword>
<keyword evidence="16" id="KW-1185">Reference proteome</keyword>